<accession>A0A238L1I1</accession>
<keyword evidence="4" id="KW-0233">DNA recombination</keyword>
<keyword evidence="3" id="KW-0238">DNA-binding</keyword>
<keyword evidence="2" id="KW-0229">DNA integration</keyword>
<dbReference type="GO" id="GO:0006310">
    <property type="term" value="P:DNA recombination"/>
    <property type="evidence" value="ECO:0007669"/>
    <property type="project" value="UniProtKB-KW"/>
</dbReference>
<evidence type="ECO:0000256" key="3">
    <source>
        <dbReference type="ARBA" id="ARBA00023125"/>
    </source>
</evidence>
<dbReference type="GO" id="GO:0003677">
    <property type="term" value="F:DNA binding"/>
    <property type="evidence" value="ECO:0007669"/>
    <property type="project" value="UniProtKB-KW"/>
</dbReference>
<name>A0A238L1I1_9RHOB</name>
<dbReference type="PANTHER" id="PTHR30349:SF41">
    <property type="entry name" value="INTEGRASE_RECOMBINASE PROTEIN MJ0367-RELATED"/>
    <property type="match status" value="1"/>
</dbReference>
<dbReference type="Gene3D" id="1.10.443.10">
    <property type="entry name" value="Intergrase catalytic core"/>
    <property type="match status" value="1"/>
</dbReference>
<dbReference type="GO" id="GO:0015074">
    <property type="term" value="P:DNA integration"/>
    <property type="evidence" value="ECO:0007669"/>
    <property type="project" value="UniProtKB-KW"/>
</dbReference>
<dbReference type="Pfam" id="PF00589">
    <property type="entry name" value="Phage_integrase"/>
    <property type="match status" value="1"/>
</dbReference>
<dbReference type="EMBL" id="FXYG01000005">
    <property type="protein sequence ID" value="SMX48944.1"/>
    <property type="molecule type" value="Genomic_DNA"/>
</dbReference>
<organism evidence="6 7">
    <name type="scientific">Ruegeria arenilitoris</name>
    <dbReference type="NCBI Taxonomy" id="1173585"/>
    <lineage>
        <taxon>Bacteria</taxon>
        <taxon>Pseudomonadati</taxon>
        <taxon>Pseudomonadota</taxon>
        <taxon>Alphaproteobacteria</taxon>
        <taxon>Rhodobacterales</taxon>
        <taxon>Roseobacteraceae</taxon>
        <taxon>Ruegeria</taxon>
    </lineage>
</organism>
<gene>
    <name evidence="6" type="ORF">RUA8715_03562</name>
</gene>
<dbReference type="InterPro" id="IPR013762">
    <property type="entry name" value="Integrase-like_cat_sf"/>
</dbReference>
<dbReference type="AlphaFoldDB" id="A0A238L1I1"/>
<dbReference type="PANTHER" id="PTHR30349">
    <property type="entry name" value="PHAGE INTEGRASE-RELATED"/>
    <property type="match status" value="1"/>
</dbReference>
<dbReference type="InterPro" id="IPR011010">
    <property type="entry name" value="DNA_brk_join_enz"/>
</dbReference>
<dbReference type="RefSeq" id="WP_170530486.1">
    <property type="nucleotide sequence ID" value="NZ_FXYG01000005.1"/>
</dbReference>
<dbReference type="InterPro" id="IPR002104">
    <property type="entry name" value="Integrase_catalytic"/>
</dbReference>
<sequence>MTHHQEIQLPTTLAEVLDVLKSNPDPDKKRQQSKLSAISRISTYMNRPPSDIPTDIPQLRKLLASLHPAACGVKPNTLSTTKSDLASALRAVGVLQDFEGKFELTPEWDTFLTTVQSTHQVWGLMRFARYCSARSIQPAEVNSDVVQAFQATLDAALLKNEPAKYIQSMIDTWNHVIDKHDLDLPRLDRLSSDRYVARPLTDYPESLQAEIKAYIDRLAQRDLFSEGGPDKPLRETSLRNTEAHLRQMLDALVTSGQRPEKLTSLSVVVTANNLKTAFRTIIDRRGNEGLPTGLSNVAATCIAIARHHLSAPEDVIRALKDIQKKVTATPRGMSNKNAERLAQFNDWENVALLLSLPDTLMARADDNPTRRDSALAAMHAAALTILLSCPMRVKNLANLDLDKHLIPARSGTHTYYSIRIEGIEVKNGEPIEVKLNARSSKILHRYIMQFRPQVSQVGGRALFPRSSDGKPRSPANFGGDLTRRIFRETGLKVHPHLFRHIAAKLYLEERPGDFETVRRLLKHKRLQTTMDFYASLSNQWAHDHYDEVVLSKFRGTSDD</sequence>
<proteinExistence type="inferred from homology"/>
<dbReference type="PROSITE" id="PS51898">
    <property type="entry name" value="TYR_RECOMBINASE"/>
    <property type="match status" value="1"/>
</dbReference>
<evidence type="ECO:0000313" key="7">
    <source>
        <dbReference type="Proteomes" id="UP000202485"/>
    </source>
</evidence>
<evidence type="ECO:0000256" key="1">
    <source>
        <dbReference type="ARBA" id="ARBA00008857"/>
    </source>
</evidence>
<evidence type="ECO:0000313" key="6">
    <source>
        <dbReference type="EMBL" id="SMX48944.1"/>
    </source>
</evidence>
<comment type="similarity">
    <text evidence="1">Belongs to the 'phage' integrase family.</text>
</comment>
<dbReference type="InterPro" id="IPR050090">
    <property type="entry name" value="Tyrosine_recombinase_XerCD"/>
</dbReference>
<evidence type="ECO:0000256" key="4">
    <source>
        <dbReference type="ARBA" id="ARBA00023172"/>
    </source>
</evidence>
<feature type="domain" description="Tyr recombinase" evidence="5">
    <location>
        <begin position="340"/>
        <end position="546"/>
    </location>
</feature>
<evidence type="ECO:0000256" key="2">
    <source>
        <dbReference type="ARBA" id="ARBA00022908"/>
    </source>
</evidence>
<protein>
    <submittedName>
        <fullName evidence="6">Site-specific tyrosine recombinase XerC</fullName>
    </submittedName>
</protein>
<keyword evidence="7" id="KW-1185">Reference proteome</keyword>
<dbReference type="CDD" id="cd00397">
    <property type="entry name" value="DNA_BRE_C"/>
    <property type="match status" value="1"/>
</dbReference>
<evidence type="ECO:0000259" key="5">
    <source>
        <dbReference type="PROSITE" id="PS51898"/>
    </source>
</evidence>
<dbReference type="Proteomes" id="UP000202485">
    <property type="component" value="Unassembled WGS sequence"/>
</dbReference>
<dbReference type="SUPFAM" id="SSF56349">
    <property type="entry name" value="DNA breaking-rejoining enzymes"/>
    <property type="match status" value="1"/>
</dbReference>
<reference evidence="7" key="1">
    <citation type="submission" date="2017-05" db="EMBL/GenBank/DDBJ databases">
        <authorList>
            <person name="Rodrigo-Torres L."/>
            <person name="Arahal R. D."/>
            <person name="Lucena T."/>
        </authorList>
    </citation>
    <scope>NUCLEOTIDE SEQUENCE [LARGE SCALE GENOMIC DNA]</scope>
    <source>
        <strain evidence="7">CECT 8715</strain>
    </source>
</reference>